<dbReference type="NCBIfam" id="NF005154">
    <property type="entry name" value="PRK06635.1-2"/>
    <property type="match status" value="1"/>
</dbReference>
<feature type="domain" description="ACT" evidence="16">
    <location>
        <begin position="264"/>
        <end position="347"/>
    </location>
</feature>
<dbReference type="PIRSF" id="PIRSF000726">
    <property type="entry name" value="Asp_kin"/>
    <property type="match status" value="1"/>
</dbReference>
<evidence type="ECO:0000256" key="11">
    <source>
        <dbReference type="ARBA" id="ARBA00022915"/>
    </source>
</evidence>
<dbReference type="CDD" id="cd04261">
    <property type="entry name" value="AAK_AKii-LysC-BS"/>
    <property type="match status" value="1"/>
</dbReference>
<dbReference type="InterPro" id="IPR002912">
    <property type="entry name" value="ACT_dom"/>
</dbReference>
<reference evidence="17 18" key="1">
    <citation type="journal article" date="2024" name="Int. J. Mol. Sci.">
        <title>Exploration of Alicyclobacillus spp. Genome in Search of Antibiotic Resistance.</title>
        <authorList>
            <person name="Bucka-Kolendo J."/>
            <person name="Kiousi D.E."/>
            <person name="Dekowska A."/>
            <person name="Mikolajczuk-Szczyrba A."/>
            <person name="Karadedos D.M."/>
            <person name="Michael P."/>
            <person name="Galanis A."/>
            <person name="Sokolowska B."/>
        </authorList>
    </citation>
    <scope>NUCLEOTIDE SEQUENCE [LARGE SCALE GENOMIC DNA]</scope>
    <source>
        <strain evidence="17 18">KKP 3000</strain>
    </source>
</reference>
<dbReference type="SUPFAM" id="SSF55021">
    <property type="entry name" value="ACT-like"/>
    <property type="match status" value="2"/>
</dbReference>
<dbReference type="InterPro" id="IPR005260">
    <property type="entry name" value="Asp_kin_monofn"/>
</dbReference>
<dbReference type="EMBL" id="JBDXSU010000012">
    <property type="protein sequence ID" value="MFB5191631.1"/>
    <property type="molecule type" value="Genomic_DNA"/>
</dbReference>
<evidence type="ECO:0000256" key="6">
    <source>
        <dbReference type="ARBA" id="ARBA00022605"/>
    </source>
</evidence>
<dbReference type="Gene3D" id="3.40.1160.10">
    <property type="entry name" value="Acetylglutamate kinase-like"/>
    <property type="match status" value="1"/>
</dbReference>
<dbReference type="CDD" id="cd04913">
    <property type="entry name" value="ACT_AKii-LysC-BS-like_1"/>
    <property type="match status" value="1"/>
</dbReference>
<dbReference type="Proteomes" id="UP001579974">
    <property type="component" value="Unassembled WGS sequence"/>
</dbReference>
<dbReference type="PROSITE" id="PS51671">
    <property type="entry name" value="ACT"/>
    <property type="match status" value="1"/>
</dbReference>
<dbReference type="EC" id="2.7.2.4" evidence="14"/>
<comment type="caution">
    <text evidence="17">The sequence shown here is derived from an EMBL/GenBank/DDBJ whole genome shotgun (WGS) entry which is preliminary data.</text>
</comment>
<evidence type="ECO:0000256" key="9">
    <source>
        <dbReference type="ARBA" id="ARBA00022777"/>
    </source>
</evidence>
<dbReference type="CDD" id="cd04923">
    <property type="entry name" value="ACT_AK-LysC-DapG-like_2"/>
    <property type="match status" value="1"/>
</dbReference>
<evidence type="ECO:0000313" key="17">
    <source>
        <dbReference type="EMBL" id="MFB5191631.1"/>
    </source>
</evidence>
<keyword evidence="7 14" id="KW-0808">Transferase</keyword>
<evidence type="ECO:0000256" key="13">
    <source>
        <dbReference type="ARBA" id="ARBA00047872"/>
    </source>
</evidence>
<dbReference type="Pfam" id="PF22468">
    <property type="entry name" value="ACT_9"/>
    <property type="match status" value="1"/>
</dbReference>
<comment type="catalytic activity">
    <reaction evidence="13 14">
        <text>L-aspartate + ATP = 4-phospho-L-aspartate + ADP</text>
        <dbReference type="Rhea" id="RHEA:23776"/>
        <dbReference type="ChEBI" id="CHEBI:29991"/>
        <dbReference type="ChEBI" id="CHEBI:30616"/>
        <dbReference type="ChEBI" id="CHEBI:57535"/>
        <dbReference type="ChEBI" id="CHEBI:456216"/>
        <dbReference type="EC" id="2.7.2.4"/>
    </reaction>
</comment>
<comment type="function">
    <text evidence="1">Catalyzes the phosphorylation of the beta-carboxyl group of aspartic acid with ATP to yield 4-phospho-L-aspartate, which is involved in the branched biosynthetic pathway leading to the biosynthesis of amino acids threonine, isoleucine and methionine.</text>
</comment>
<keyword evidence="9 14" id="KW-0418">Kinase</keyword>
<dbReference type="PANTHER" id="PTHR21499:SF68">
    <property type="entry name" value="ASPARTOKINASE 2"/>
    <property type="match status" value="1"/>
</dbReference>
<dbReference type="NCBIfam" id="TIGR00657">
    <property type="entry name" value="asp_kinases"/>
    <property type="match status" value="1"/>
</dbReference>
<evidence type="ECO:0000256" key="3">
    <source>
        <dbReference type="ARBA" id="ARBA00004986"/>
    </source>
</evidence>
<comment type="similarity">
    <text evidence="5 14">Belongs to the aspartokinase family.</text>
</comment>
<dbReference type="PROSITE" id="PS00324">
    <property type="entry name" value="ASPARTOKINASE"/>
    <property type="match status" value="1"/>
</dbReference>
<sequence>MLVVQKYGGTSVGSTERIRLVAERIQKTIALGHQCVVVVSAMGHSTDALVDLAKELSDEPDLREMDSLLATGEQVSASLLAMRLTHLGTSAQSLTGWQAGIETERVHGNARVSSIATAHVKSLLSQGITPVVTGFQGIAEGHITTLGRGGSDTSAVALAAALEADACEIYTDVDGVYTTDPRVVKQARKLTSVSYDEMLELANLGAQVLHPRAVENAKHFSVPLVVRSSFSEEEGTSVVAITENALEDRQVVTGIAFERQVARIAVIGVPLAQHGLATIFSELASHGVNVDVIVQSVVDAAAVDVSFTVNEPDVKQAVDIVEGLRSQLGYTGLESQTDLAKVSIVGAGMISNPGVAAKMFVALRDANIAVHMVSTSEIKVSCVVSASEVERAVKALHATFVEADAEASLTGAGSKSK</sequence>
<evidence type="ECO:0000256" key="5">
    <source>
        <dbReference type="ARBA" id="ARBA00010122"/>
    </source>
</evidence>
<evidence type="ECO:0000256" key="12">
    <source>
        <dbReference type="ARBA" id="ARBA00023154"/>
    </source>
</evidence>
<evidence type="ECO:0000313" key="18">
    <source>
        <dbReference type="Proteomes" id="UP001579974"/>
    </source>
</evidence>
<dbReference type="InterPro" id="IPR001341">
    <property type="entry name" value="Asp_kinase"/>
</dbReference>
<dbReference type="InterPro" id="IPR018042">
    <property type="entry name" value="Aspartate_kinase_CS"/>
</dbReference>
<dbReference type="InterPro" id="IPR041740">
    <property type="entry name" value="AKii-LysC-BS"/>
</dbReference>
<dbReference type="Pfam" id="PF00696">
    <property type="entry name" value="AA_kinase"/>
    <property type="match status" value="1"/>
</dbReference>
<comment type="pathway">
    <text evidence="2 15">Amino-acid biosynthesis; L-lysine biosynthesis via DAP pathway; (S)-tetrahydrodipicolinate from L-aspartate: step 1/4.</text>
</comment>
<protein>
    <recommendedName>
        <fullName evidence="14">Aspartokinase</fullName>
        <ecNumber evidence="14">2.7.2.4</ecNumber>
    </recommendedName>
</protein>
<evidence type="ECO:0000259" key="16">
    <source>
        <dbReference type="PROSITE" id="PS51671"/>
    </source>
</evidence>
<keyword evidence="6 15" id="KW-0028">Amino-acid biosynthesis</keyword>
<keyword evidence="8" id="KW-0547">Nucleotide-binding</keyword>
<name>A0ABV5AH88_9BACL</name>
<keyword evidence="11" id="KW-0220">Diaminopimelate biosynthesis</keyword>
<dbReference type="InterPro" id="IPR036393">
    <property type="entry name" value="AceGlu_kinase-like_sf"/>
</dbReference>
<dbReference type="InterPro" id="IPR054352">
    <property type="entry name" value="ACT_Aspartokinase"/>
</dbReference>
<accession>A0ABV5AH88</accession>
<keyword evidence="12" id="KW-0457">Lysine biosynthesis</keyword>
<evidence type="ECO:0000256" key="7">
    <source>
        <dbReference type="ARBA" id="ARBA00022679"/>
    </source>
</evidence>
<evidence type="ECO:0000256" key="10">
    <source>
        <dbReference type="ARBA" id="ARBA00022840"/>
    </source>
</evidence>
<evidence type="ECO:0000256" key="2">
    <source>
        <dbReference type="ARBA" id="ARBA00004766"/>
    </source>
</evidence>
<dbReference type="PANTHER" id="PTHR21499">
    <property type="entry name" value="ASPARTATE KINASE"/>
    <property type="match status" value="1"/>
</dbReference>
<proteinExistence type="inferred from homology"/>
<keyword evidence="18" id="KW-1185">Reference proteome</keyword>
<organism evidence="17 18">
    <name type="scientific">Alicyclobacillus fastidiosus</name>
    <dbReference type="NCBI Taxonomy" id="392011"/>
    <lineage>
        <taxon>Bacteria</taxon>
        <taxon>Bacillati</taxon>
        <taxon>Bacillota</taxon>
        <taxon>Bacilli</taxon>
        <taxon>Bacillales</taxon>
        <taxon>Alicyclobacillaceae</taxon>
        <taxon>Alicyclobacillus</taxon>
    </lineage>
</organism>
<gene>
    <name evidence="17" type="ORF">KKP3000_000407</name>
</gene>
<dbReference type="NCBIfam" id="NF005155">
    <property type="entry name" value="PRK06635.1-4"/>
    <property type="match status" value="1"/>
</dbReference>
<dbReference type="GO" id="GO:0004072">
    <property type="term" value="F:aspartate kinase activity"/>
    <property type="evidence" value="ECO:0007669"/>
    <property type="project" value="UniProtKB-EC"/>
</dbReference>
<dbReference type="Gene3D" id="3.30.2130.10">
    <property type="entry name" value="VC0802-like"/>
    <property type="match status" value="1"/>
</dbReference>
<dbReference type="SUPFAM" id="SSF53633">
    <property type="entry name" value="Carbamate kinase-like"/>
    <property type="match status" value="1"/>
</dbReference>
<dbReference type="RefSeq" id="WP_275473138.1">
    <property type="nucleotide sequence ID" value="NZ_CP162940.1"/>
</dbReference>
<evidence type="ECO:0000256" key="15">
    <source>
        <dbReference type="RuleBase" id="RU004249"/>
    </source>
</evidence>
<keyword evidence="10" id="KW-0067">ATP-binding</keyword>
<dbReference type="InterPro" id="IPR001048">
    <property type="entry name" value="Asp/Glu/Uridylate_kinase"/>
</dbReference>
<evidence type="ECO:0000256" key="14">
    <source>
        <dbReference type="RuleBase" id="RU003448"/>
    </source>
</evidence>
<evidence type="ECO:0000256" key="8">
    <source>
        <dbReference type="ARBA" id="ARBA00022741"/>
    </source>
</evidence>
<comment type="pathway">
    <text evidence="4 15">Amino-acid biosynthesis; L-threonine biosynthesis; L-threonine from L-aspartate: step 1/5.</text>
</comment>
<comment type="pathway">
    <text evidence="3 15">Amino-acid biosynthesis; L-methionine biosynthesis via de novo pathway; L-homoserine from L-aspartate: step 1/3.</text>
</comment>
<evidence type="ECO:0000256" key="4">
    <source>
        <dbReference type="ARBA" id="ARBA00005139"/>
    </source>
</evidence>
<dbReference type="InterPro" id="IPR045865">
    <property type="entry name" value="ACT-like_dom_sf"/>
</dbReference>
<evidence type="ECO:0000256" key="1">
    <source>
        <dbReference type="ARBA" id="ARBA00003121"/>
    </source>
</evidence>
<dbReference type="NCBIfam" id="TIGR00656">
    <property type="entry name" value="asp_kin_monofn"/>
    <property type="match status" value="1"/>
</dbReference>